<reference evidence="1 2" key="1">
    <citation type="submission" date="2018-08" db="EMBL/GenBank/DDBJ databases">
        <title>Erythrobacter zhengii sp.nov., a bacterium isolated from deep-sea sediment.</title>
        <authorList>
            <person name="Fang C."/>
            <person name="Wu Y.-H."/>
            <person name="Sun C."/>
            <person name="Wang H."/>
            <person name="Cheng H."/>
            <person name="Meng F.-X."/>
            <person name="Wang C.-S."/>
            <person name="Xu X.-W."/>
        </authorList>
    </citation>
    <scope>NUCLEOTIDE SEQUENCE [LARGE SCALE GENOMIC DNA]</scope>
    <source>
        <strain evidence="1 2">CCTCC AB 2015396</strain>
    </source>
</reference>
<dbReference type="AlphaFoldDB" id="A0A3A1P6J0"/>
<dbReference type="OrthoDB" id="7285254at2"/>
<dbReference type="EMBL" id="QXFM01000111">
    <property type="protein sequence ID" value="RIV83734.1"/>
    <property type="molecule type" value="Genomic_DNA"/>
</dbReference>
<evidence type="ECO:0000313" key="2">
    <source>
        <dbReference type="Proteomes" id="UP000265366"/>
    </source>
</evidence>
<evidence type="ECO:0008006" key="3">
    <source>
        <dbReference type="Google" id="ProtNLM"/>
    </source>
</evidence>
<organism evidence="1 2">
    <name type="scientific">Aurantiacibacter xanthus</name>
    <dbReference type="NCBI Taxonomy" id="1784712"/>
    <lineage>
        <taxon>Bacteria</taxon>
        <taxon>Pseudomonadati</taxon>
        <taxon>Pseudomonadota</taxon>
        <taxon>Alphaproteobacteria</taxon>
        <taxon>Sphingomonadales</taxon>
        <taxon>Erythrobacteraceae</taxon>
        <taxon>Aurantiacibacter</taxon>
    </lineage>
</organism>
<protein>
    <recommendedName>
        <fullName evidence="3">DUF1173 family protein</fullName>
    </recommendedName>
</protein>
<comment type="caution">
    <text evidence="1">The sequence shown here is derived from an EMBL/GenBank/DDBJ whole genome shotgun (WGS) entry which is preliminary data.</text>
</comment>
<keyword evidence="2" id="KW-1185">Reference proteome</keyword>
<dbReference type="Proteomes" id="UP000265366">
    <property type="component" value="Unassembled WGS sequence"/>
</dbReference>
<accession>A0A3A1P6J0</accession>
<gene>
    <name evidence="1" type="ORF">D2V17_12470</name>
</gene>
<sequence>MWLVDRGGRGHQRIPIDPIVRNALVRWYVGKGNHDDEEAGVVLVEQARLGDMWIACDCLGAQVAPPLMTPAYLSEAETFYLRRLTGPGRPEHRLDCPFFHAQAAPGHMAAADPVRPVDRLDGYFSVLKRAPVRLARAPDDSASGRIRQPHIPRLARLMWRLLDLAGRNQAMLSPSDERGIASEFAAIQQVAAHIEVAPGVELARVLWTHGSAFRHRRVYAGIRALAPRWPRGHAPQGFLLLFANSIEGNIIHAAGCDPIEIATRIQHPSIHGTPVAGPYLALIVIGELPQVKGYAPLRAYAQPIYSGQRFIPVDSDFERTVLRDLLRIQHRLDEHYYDSAITKPLFDIQTPVGNCRPDFIIETYSRETGENRIAIVEAMGFDTDAYRDAKAITHPRMEKIGPVIDINDAELRNGLLHARLLDLITSG</sequence>
<name>A0A3A1P6J0_9SPHN</name>
<proteinExistence type="predicted"/>
<evidence type="ECO:0000313" key="1">
    <source>
        <dbReference type="EMBL" id="RIV83734.1"/>
    </source>
</evidence>
<dbReference type="RefSeq" id="WP_022684434.1">
    <property type="nucleotide sequence ID" value="NZ_QXFM01000111.1"/>
</dbReference>